<keyword evidence="8 12" id="KW-0812">Transmembrane</keyword>
<dbReference type="Proteomes" id="UP000315901">
    <property type="component" value="Unassembled WGS sequence"/>
</dbReference>
<evidence type="ECO:0000256" key="4">
    <source>
        <dbReference type="ARBA" id="ARBA00016461"/>
    </source>
</evidence>
<dbReference type="AlphaFoldDB" id="A0A501X2L3"/>
<evidence type="ECO:0000256" key="8">
    <source>
        <dbReference type="ARBA" id="ARBA00022692"/>
    </source>
</evidence>
<evidence type="ECO:0000256" key="10">
    <source>
        <dbReference type="ARBA" id="ARBA00022989"/>
    </source>
</evidence>
<comment type="function">
    <text evidence="1 12">Required for the export of heme to the periplasm for the biogenesis of c-type cytochromes.</text>
</comment>
<evidence type="ECO:0000256" key="9">
    <source>
        <dbReference type="ARBA" id="ARBA00022748"/>
    </source>
</evidence>
<dbReference type="PANTHER" id="PTHR37531">
    <property type="entry name" value="HEME EXPORTER PROTEIN D"/>
    <property type="match status" value="1"/>
</dbReference>
<evidence type="ECO:0000256" key="3">
    <source>
        <dbReference type="ARBA" id="ARBA00008741"/>
    </source>
</evidence>
<comment type="subcellular location">
    <subcellularLocation>
        <location evidence="2 12">Cell inner membrane</location>
        <topology evidence="2 12">Single-pass membrane protein</topology>
    </subcellularLocation>
</comment>
<organism evidence="13 14">
    <name type="scientific">Maribrevibacterium harenarium</name>
    <dbReference type="NCBI Taxonomy" id="2589817"/>
    <lineage>
        <taxon>Bacteria</taxon>
        <taxon>Pseudomonadati</taxon>
        <taxon>Pseudomonadota</taxon>
        <taxon>Gammaproteobacteria</taxon>
        <taxon>Oceanospirillales</taxon>
        <taxon>Oceanospirillaceae</taxon>
        <taxon>Maribrevibacterium</taxon>
    </lineage>
</organism>
<gene>
    <name evidence="13" type="primary">ccmD</name>
    <name evidence="13" type="ORF">FJM67_03615</name>
</gene>
<dbReference type="PANTHER" id="PTHR37531:SF1">
    <property type="entry name" value="HEME EXPORTER PROTEIN D"/>
    <property type="match status" value="1"/>
</dbReference>
<protein>
    <recommendedName>
        <fullName evidence="4 12">Heme exporter protein D</fullName>
    </recommendedName>
</protein>
<keyword evidence="6 12" id="KW-1003">Cell membrane</keyword>
<proteinExistence type="inferred from homology"/>
<comment type="caution">
    <text evidence="13">The sequence shown here is derived from an EMBL/GenBank/DDBJ whole genome shotgun (WGS) entry which is preliminary data.</text>
</comment>
<dbReference type="GO" id="GO:0015886">
    <property type="term" value="P:heme transport"/>
    <property type="evidence" value="ECO:0007669"/>
    <property type="project" value="InterPro"/>
</dbReference>
<evidence type="ECO:0000256" key="2">
    <source>
        <dbReference type="ARBA" id="ARBA00004377"/>
    </source>
</evidence>
<keyword evidence="5 12" id="KW-0813">Transport</keyword>
<comment type="similarity">
    <text evidence="3 12">Belongs to the CcmD/CycX/HelD family.</text>
</comment>
<keyword evidence="11 12" id="KW-0472">Membrane</keyword>
<dbReference type="EMBL" id="VFRR01000004">
    <property type="protein sequence ID" value="TPE54731.1"/>
    <property type="molecule type" value="Genomic_DNA"/>
</dbReference>
<dbReference type="InterPro" id="IPR052075">
    <property type="entry name" value="Heme_exporter_D"/>
</dbReference>
<keyword evidence="9 12" id="KW-0201">Cytochrome c-type biogenesis</keyword>
<reference evidence="13 14" key="1">
    <citation type="submission" date="2019-06" db="EMBL/GenBank/DDBJ databases">
        <title>A novel bacterium of genus Marinomonas, isolated from coastal sand.</title>
        <authorList>
            <person name="Huang H."/>
            <person name="Mo K."/>
            <person name="Hu Y."/>
        </authorList>
    </citation>
    <scope>NUCLEOTIDE SEQUENCE [LARGE SCALE GENOMIC DNA]</scope>
    <source>
        <strain evidence="13 14">HB171799</strain>
    </source>
</reference>
<keyword evidence="10 12" id="KW-1133">Transmembrane helix</keyword>
<keyword evidence="14" id="KW-1185">Reference proteome</keyword>
<name>A0A501X2L3_9GAMM</name>
<dbReference type="NCBIfam" id="TIGR03141">
    <property type="entry name" value="cytochro_ccmD"/>
    <property type="match status" value="1"/>
</dbReference>
<dbReference type="GO" id="GO:0005886">
    <property type="term" value="C:plasma membrane"/>
    <property type="evidence" value="ECO:0007669"/>
    <property type="project" value="UniProtKB-SubCell"/>
</dbReference>
<dbReference type="Pfam" id="PF04995">
    <property type="entry name" value="CcmD"/>
    <property type="match status" value="1"/>
</dbReference>
<sequence>MAFNSISEFIQMGNHGAYVWSTYALCLIVLSGLVVQTLLHGRKQRRQLKSRIQREQKS</sequence>
<evidence type="ECO:0000256" key="1">
    <source>
        <dbReference type="ARBA" id="ARBA00002442"/>
    </source>
</evidence>
<dbReference type="GO" id="GO:1903607">
    <property type="term" value="P:cytochrome c biosynthetic process"/>
    <property type="evidence" value="ECO:0007669"/>
    <property type="project" value="TreeGrafter"/>
</dbReference>
<accession>A0A501X2L3</accession>
<evidence type="ECO:0000313" key="13">
    <source>
        <dbReference type="EMBL" id="TPE54731.1"/>
    </source>
</evidence>
<dbReference type="OrthoDB" id="9815607at2"/>
<feature type="transmembrane region" description="Helical" evidence="12">
    <location>
        <begin position="20"/>
        <end position="39"/>
    </location>
</feature>
<dbReference type="InterPro" id="IPR007078">
    <property type="entry name" value="Haem_export_protD_CcmD"/>
</dbReference>
<evidence type="ECO:0000256" key="11">
    <source>
        <dbReference type="ARBA" id="ARBA00023136"/>
    </source>
</evidence>
<evidence type="ECO:0000313" key="14">
    <source>
        <dbReference type="Proteomes" id="UP000315901"/>
    </source>
</evidence>
<dbReference type="RefSeq" id="WP_140587310.1">
    <property type="nucleotide sequence ID" value="NZ_VFRR01000004.1"/>
</dbReference>
<evidence type="ECO:0000256" key="5">
    <source>
        <dbReference type="ARBA" id="ARBA00022448"/>
    </source>
</evidence>
<evidence type="ECO:0000256" key="7">
    <source>
        <dbReference type="ARBA" id="ARBA00022519"/>
    </source>
</evidence>
<dbReference type="GO" id="GO:0017004">
    <property type="term" value="P:cytochrome complex assembly"/>
    <property type="evidence" value="ECO:0007669"/>
    <property type="project" value="UniProtKB-KW"/>
</dbReference>
<evidence type="ECO:0000256" key="6">
    <source>
        <dbReference type="ARBA" id="ARBA00022475"/>
    </source>
</evidence>
<keyword evidence="7 12" id="KW-0997">Cell inner membrane</keyword>
<evidence type="ECO:0000256" key="12">
    <source>
        <dbReference type="RuleBase" id="RU363101"/>
    </source>
</evidence>